<feature type="non-terminal residue" evidence="1">
    <location>
        <position position="34"/>
    </location>
</feature>
<protein>
    <submittedName>
        <fullName evidence="1">Uncharacterized protein</fullName>
    </submittedName>
</protein>
<accession>X1BWT1</accession>
<sequence>MLVVLALGLGYVRLRHGPISLNFMVAPIERGIAA</sequence>
<gene>
    <name evidence="1" type="ORF">S01H4_25380</name>
</gene>
<dbReference type="EMBL" id="BART01012067">
    <property type="protein sequence ID" value="GAG76626.1"/>
    <property type="molecule type" value="Genomic_DNA"/>
</dbReference>
<evidence type="ECO:0000313" key="1">
    <source>
        <dbReference type="EMBL" id="GAG76626.1"/>
    </source>
</evidence>
<comment type="caution">
    <text evidence="1">The sequence shown here is derived from an EMBL/GenBank/DDBJ whole genome shotgun (WGS) entry which is preliminary data.</text>
</comment>
<organism evidence="1">
    <name type="scientific">marine sediment metagenome</name>
    <dbReference type="NCBI Taxonomy" id="412755"/>
    <lineage>
        <taxon>unclassified sequences</taxon>
        <taxon>metagenomes</taxon>
        <taxon>ecological metagenomes</taxon>
    </lineage>
</organism>
<reference evidence="1" key="1">
    <citation type="journal article" date="2014" name="Front. Microbiol.">
        <title>High frequency of phylogenetically diverse reductive dehalogenase-homologous genes in deep subseafloor sedimentary metagenomes.</title>
        <authorList>
            <person name="Kawai M."/>
            <person name="Futagami T."/>
            <person name="Toyoda A."/>
            <person name="Takaki Y."/>
            <person name="Nishi S."/>
            <person name="Hori S."/>
            <person name="Arai W."/>
            <person name="Tsubouchi T."/>
            <person name="Morono Y."/>
            <person name="Uchiyama I."/>
            <person name="Ito T."/>
            <person name="Fujiyama A."/>
            <person name="Inagaki F."/>
            <person name="Takami H."/>
        </authorList>
    </citation>
    <scope>NUCLEOTIDE SEQUENCE</scope>
    <source>
        <strain evidence="1">Expedition CK06-06</strain>
    </source>
</reference>
<name>X1BWT1_9ZZZZ</name>
<dbReference type="AlphaFoldDB" id="X1BWT1"/>
<proteinExistence type="predicted"/>